<protein>
    <recommendedName>
        <fullName evidence="3">Integral membrane protein</fullName>
    </recommendedName>
</protein>
<name>A0ABT3AEQ9_9RHOB</name>
<evidence type="ECO:0000313" key="2">
    <source>
        <dbReference type="Proteomes" id="UP001320899"/>
    </source>
</evidence>
<organism evidence="1 2">
    <name type="scientific">Ruegeria aquimaris</name>
    <dbReference type="NCBI Taxonomy" id="2984333"/>
    <lineage>
        <taxon>Bacteria</taxon>
        <taxon>Pseudomonadati</taxon>
        <taxon>Pseudomonadota</taxon>
        <taxon>Alphaproteobacteria</taxon>
        <taxon>Rhodobacterales</taxon>
        <taxon>Roseobacteraceae</taxon>
        <taxon>Ruegeria</taxon>
    </lineage>
</organism>
<dbReference type="Proteomes" id="UP001320899">
    <property type="component" value="Unassembled WGS sequence"/>
</dbReference>
<accession>A0ABT3AEQ9</accession>
<dbReference type="RefSeq" id="WP_263826993.1">
    <property type="nucleotide sequence ID" value="NZ_JAOWLB010000001.1"/>
</dbReference>
<proteinExistence type="predicted"/>
<gene>
    <name evidence="1" type="ORF">OE747_02340</name>
</gene>
<keyword evidence="2" id="KW-1185">Reference proteome</keyword>
<evidence type="ECO:0008006" key="3">
    <source>
        <dbReference type="Google" id="ProtNLM"/>
    </source>
</evidence>
<reference evidence="1 2" key="1">
    <citation type="submission" date="2022-10" db="EMBL/GenBank/DDBJ databases">
        <title>Ruegeria sp. nov., isolated from ocean surface sediments.</title>
        <authorList>
            <person name="He W."/>
            <person name="Xue H.-P."/>
            <person name="Zhang D.-F."/>
        </authorList>
    </citation>
    <scope>NUCLEOTIDE SEQUENCE [LARGE SCALE GENOMIC DNA]</scope>
    <source>
        <strain evidence="1 2">XHP0148</strain>
    </source>
</reference>
<comment type="caution">
    <text evidence="1">The sequence shown here is derived from an EMBL/GenBank/DDBJ whole genome shotgun (WGS) entry which is preliminary data.</text>
</comment>
<dbReference type="EMBL" id="JAOWLB010000001">
    <property type="protein sequence ID" value="MCV2887159.1"/>
    <property type="molecule type" value="Genomic_DNA"/>
</dbReference>
<sequence length="138" mass="15470">MRISAIRSLILSVVLGCAVFIASVVQLTAQSSELQGDPLRELMFRGIWDAEHEEYGYWSWDKDGTVCLRIGDMAGDCADTGEWKVTGNVVCYELGWWGESVGERENCFTVQDLGDGRYETLFYGGNMVSRMFAFEVLS</sequence>
<evidence type="ECO:0000313" key="1">
    <source>
        <dbReference type="EMBL" id="MCV2887159.1"/>
    </source>
</evidence>